<sequence length="208" mass="24224">MNMHLIDFMNEDIKKKLVKKTYKKKETILFAEQENEYVILMIDGIAEAFILNAKGNISTIHLYRSGSFFGEMEQFNDGKKPVEIVAFTDCNVYKLHRDDFLNWLKGDFEATKFLIREISSKLVVNAELIEELSSLSVKERLLKCISLHYYRSELNLLTKKQLASEVNAPIRSINRAINECVQEHLIAYENKRFSVINQREVLKNLPTT</sequence>
<dbReference type="HOGENOM" id="CLU_112408_0_0_9"/>
<proteinExistence type="predicted"/>
<evidence type="ECO:0000259" key="1">
    <source>
        <dbReference type="PROSITE" id="PS50042"/>
    </source>
</evidence>
<dbReference type="InterPro" id="IPR018490">
    <property type="entry name" value="cNMP-bd_dom_sf"/>
</dbReference>
<evidence type="ECO:0000313" key="2">
    <source>
        <dbReference type="EMBL" id="EFH07159.1"/>
    </source>
</evidence>
<dbReference type="AlphaFoldDB" id="D5Q4M6"/>
<dbReference type="EMBL" id="ADNX01000042">
    <property type="protein sequence ID" value="EFH07159.1"/>
    <property type="molecule type" value="Genomic_DNA"/>
</dbReference>
<protein>
    <submittedName>
        <fullName evidence="2">Cyclic nucleotide-binding domain protein</fullName>
    </submittedName>
</protein>
<dbReference type="InterPro" id="IPR000595">
    <property type="entry name" value="cNMP-bd_dom"/>
</dbReference>
<comment type="caution">
    <text evidence="2">The sequence shown here is derived from an EMBL/GenBank/DDBJ whole genome shotgun (WGS) entry which is preliminary data.</text>
</comment>
<feature type="domain" description="Cyclic nucleotide-binding" evidence="1">
    <location>
        <begin position="1"/>
        <end position="121"/>
    </location>
</feature>
<dbReference type="InterPro" id="IPR014710">
    <property type="entry name" value="RmlC-like_jellyroll"/>
</dbReference>
<dbReference type="SUPFAM" id="SSF51206">
    <property type="entry name" value="cAMP-binding domain-like"/>
    <property type="match status" value="1"/>
</dbReference>
<dbReference type="InterPro" id="IPR036390">
    <property type="entry name" value="WH_DNA-bd_sf"/>
</dbReference>
<dbReference type="CDD" id="cd00038">
    <property type="entry name" value="CAP_ED"/>
    <property type="match status" value="1"/>
</dbReference>
<gene>
    <name evidence="2" type="ORF">HMPREF0220_1838</name>
</gene>
<name>D5Q4M6_CLODI</name>
<evidence type="ECO:0000313" key="3">
    <source>
        <dbReference type="Proteomes" id="UP000003227"/>
    </source>
</evidence>
<dbReference type="SUPFAM" id="SSF46785">
    <property type="entry name" value="Winged helix' DNA-binding domain"/>
    <property type="match status" value="1"/>
</dbReference>
<dbReference type="PROSITE" id="PS50042">
    <property type="entry name" value="CNMP_BINDING_3"/>
    <property type="match status" value="1"/>
</dbReference>
<dbReference type="SMART" id="SM00100">
    <property type="entry name" value="cNMP"/>
    <property type="match status" value="1"/>
</dbReference>
<accession>D5Q4M6</accession>
<organism evidence="2 3">
    <name type="scientific">Clostridioides difficile NAP08</name>
    <dbReference type="NCBI Taxonomy" id="525259"/>
    <lineage>
        <taxon>Bacteria</taxon>
        <taxon>Bacillati</taxon>
        <taxon>Bacillota</taxon>
        <taxon>Clostridia</taxon>
        <taxon>Peptostreptococcales</taxon>
        <taxon>Peptostreptococcaceae</taxon>
        <taxon>Clostridioides</taxon>
    </lineage>
</organism>
<dbReference type="Gene3D" id="2.60.120.10">
    <property type="entry name" value="Jelly Rolls"/>
    <property type="match status" value="1"/>
</dbReference>
<dbReference type="Proteomes" id="UP000003227">
    <property type="component" value="Unassembled WGS sequence"/>
</dbReference>
<dbReference type="Pfam" id="PF00027">
    <property type="entry name" value="cNMP_binding"/>
    <property type="match status" value="1"/>
</dbReference>
<reference evidence="2 3" key="1">
    <citation type="submission" date="2010-05" db="EMBL/GenBank/DDBJ databases">
        <authorList>
            <person name="Qin X."/>
            <person name="Bachman B."/>
            <person name="Battles P."/>
            <person name="Bell A."/>
            <person name="Bess C."/>
            <person name="Bickham C."/>
            <person name="Chaboub L."/>
            <person name="Chen D."/>
            <person name="Coyle M."/>
            <person name="Deiros D.R."/>
            <person name="Dinh H."/>
            <person name="Forbes L."/>
            <person name="Fowler G."/>
            <person name="Francisco L."/>
            <person name="Fu Q."/>
            <person name="Gubbala S."/>
            <person name="Hale W."/>
            <person name="Han Y."/>
            <person name="Hemphill L."/>
            <person name="Highlander S.K."/>
            <person name="Hirani K."/>
            <person name="Hogues M."/>
            <person name="Jackson L."/>
            <person name="Jakkamsetti A."/>
            <person name="Javaid M."/>
            <person name="Jiang H."/>
            <person name="Korchina V."/>
            <person name="Kovar C."/>
            <person name="Lara F."/>
            <person name="Lee S."/>
            <person name="Mata R."/>
            <person name="Mathew T."/>
            <person name="Moen C."/>
            <person name="Morales K."/>
            <person name="Munidasa M."/>
            <person name="Nazareth L."/>
            <person name="Ngo R."/>
            <person name="Nguyen L."/>
            <person name="Okwuonu G."/>
            <person name="Ongeri F."/>
            <person name="Patil S."/>
            <person name="Petrosino J."/>
            <person name="Pham C."/>
            <person name="Pham P."/>
            <person name="Pu L.-L."/>
            <person name="Puazo M."/>
            <person name="Raj R."/>
            <person name="Reid J."/>
            <person name="Rouhana J."/>
            <person name="Saada N."/>
            <person name="Shang Y."/>
            <person name="Simmons D."/>
            <person name="Thornton R."/>
            <person name="Warren J."/>
            <person name="Weissenberger G."/>
            <person name="Zhang J."/>
            <person name="Zhang L."/>
            <person name="Zhou C."/>
            <person name="Zhu D."/>
            <person name="Muzny D."/>
            <person name="Worley K."/>
            <person name="Gibbs R."/>
        </authorList>
    </citation>
    <scope>NUCLEOTIDE SEQUENCE [LARGE SCALE GENOMIC DNA]</scope>
    <source>
        <strain evidence="2 3">NAP08</strain>
    </source>
</reference>